<dbReference type="Gene3D" id="1.25.40.10">
    <property type="entry name" value="Tetratricopeptide repeat domain"/>
    <property type="match status" value="2"/>
</dbReference>
<reference evidence="4" key="3">
    <citation type="submission" date="2024-02" db="EMBL/GenBank/DDBJ databases">
        <title>Comparative genomics of Cryptococcus and Kwoniella reveals pathogenesis evolution and contrasting modes of karyotype evolution via chromosome fusion or intercentromeric recombination.</title>
        <authorList>
            <person name="Coelho M.A."/>
            <person name="David-Palma M."/>
            <person name="Shea T."/>
            <person name="Bowers K."/>
            <person name="McGinley-Smith S."/>
            <person name="Mohammad A.W."/>
            <person name="Gnirke A."/>
            <person name="Yurkov A.M."/>
            <person name="Nowrousian M."/>
            <person name="Sun S."/>
            <person name="Cuomo C.A."/>
            <person name="Heitman J."/>
        </authorList>
    </citation>
    <scope>NUCLEOTIDE SEQUENCE</scope>
    <source>
        <strain evidence="4">CBS 10117</strain>
    </source>
</reference>
<dbReference type="GeneID" id="28972268"/>
<sequence length="696" mass="75605">MSQYPQRRAHTYEAPGSEYADGSGSRGAPSVRSLSMRNAQEPDIDPNDPPLPSYSALMASESAAAAAAAAGLSHSPQPMGDSASSNHARVPSIDQTPYAPVDYGPPSSGYASSQHGHGYGHDSPNPNRLSQGSINRRPVSDPNNIDFNQLSLTSAAHSSPPNPPLRQQTAPPHQQPFPPRGQYPRQRTNTGGYTGGDMDGAASVYSLDSGMGAYSYPQQYQAPNYDPYPGGYAPQQPAPDFSNPYYNAANDFLGLPPGVAPPVASASTSRAPTRQQSTTTLARTNTSATTLSNASSLSLSRNVTEQVGASSTRRRGTQAAVDLNKPPYTKQYVDDYRKRMKDDPDPEAQFAFAKYLIEAAKKIGDEISQTDMKLGRKYRDVLLQESLRNIKKLAEGKEPYADAQFFLANLYGTGQLGLQVDHEKAYYLYLMASKLNHAAATYRSAVCNEIGAGTRKDPNRAVLFYRKAAALGDTAAMYKLGMTLLGGLLGQPRNLREASVWFRRAAAQADEDNPHALHELALLHERPNNGVVPHDPKMAIEYLTQAAQLGYAPAQFKLGSCHEFGTLGCQIDPRRSIAWYTRAAEKGDVEAELALSGWYLTGSEGVLKQSDTEAYLWGRKAANKGHAKAEYAVGYYTELGIGVKADAELAKRWYMRAAAQQHKRAMQRLTEMQNAKNVKGKGRPTRHEASSECTVM</sequence>
<dbReference type="PANTHER" id="PTHR46430:SF3">
    <property type="entry name" value="ACTIVATOR OF C KINASE PROTEIN 1"/>
    <property type="match status" value="1"/>
</dbReference>
<feature type="region of interest" description="Disordered" evidence="2">
    <location>
        <begin position="263"/>
        <end position="318"/>
    </location>
</feature>
<dbReference type="InterPro" id="IPR011990">
    <property type="entry name" value="TPR-like_helical_dom_sf"/>
</dbReference>
<dbReference type="STRING" id="1296121.A0A1A5ZTP0"/>
<keyword evidence="1" id="KW-0677">Repeat</keyword>
<name>A0A1A5ZTP0_9TREE</name>
<dbReference type="InterPro" id="IPR051726">
    <property type="entry name" value="Chitin_Synth_Reg"/>
</dbReference>
<feature type="region of interest" description="Disordered" evidence="2">
    <location>
        <begin position="675"/>
        <end position="696"/>
    </location>
</feature>
<proteinExistence type="predicted"/>
<organism evidence="3">
    <name type="scientific">Kwoniella dejecticola CBS 10117</name>
    <dbReference type="NCBI Taxonomy" id="1296121"/>
    <lineage>
        <taxon>Eukaryota</taxon>
        <taxon>Fungi</taxon>
        <taxon>Dikarya</taxon>
        <taxon>Basidiomycota</taxon>
        <taxon>Agaricomycotina</taxon>
        <taxon>Tremellomycetes</taxon>
        <taxon>Tremellales</taxon>
        <taxon>Cryptococcaceae</taxon>
        <taxon>Kwoniella</taxon>
    </lineage>
</organism>
<feature type="region of interest" description="Disordered" evidence="2">
    <location>
        <begin position="1"/>
        <end position="197"/>
    </location>
</feature>
<protein>
    <submittedName>
        <fullName evidence="3">Enzyme activator</fullName>
    </submittedName>
</protein>
<dbReference type="SMART" id="SM00671">
    <property type="entry name" value="SEL1"/>
    <property type="match status" value="7"/>
</dbReference>
<feature type="compositionally biased region" description="Low complexity" evidence="2">
    <location>
        <begin position="53"/>
        <end position="75"/>
    </location>
</feature>
<evidence type="ECO:0000256" key="2">
    <source>
        <dbReference type="SAM" id="MobiDB-lite"/>
    </source>
</evidence>
<dbReference type="OrthoDB" id="272077at2759"/>
<evidence type="ECO:0000256" key="1">
    <source>
        <dbReference type="ARBA" id="ARBA00022737"/>
    </source>
</evidence>
<feature type="compositionally biased region" description="Polar residues" evidence="2">
    <location>
        <begin position="124"/>
        <end position="134"/>
    </location>
</feature>
<dbReference type="AlphaFoldDB" id="A0A1A5ZTP0"/>
<dbReference type="KEGG" id="kdj:28972268"/>
<accession>A0A1A5ZTP0</accession>
<dbReference type="Proteomes" id="UP000078595">
    <property type="component" value="Chromosome 8"/>
</dbReference>
<evidence type="ECO:0000313" key="3">
    <source>
        <dbReference type="EMBL" id="OBR81184.1"/>
    </source>
</evidence>
<reference evidence="3" key="1">
    <citation type="submission" date="2013-07" db="EMBL/GenBank/DDBJ databases">
        <title>The Genome Sequence of Cryptococcus dejecticola CBS10117.</title>
        <authorList>
            <consortium name="The Broad Institute Genome Sequencing Platform"/>
            <person name="Cuomo C."/>
            <person name="Litvintseva A."/>
            <person name="Chen Y."/>
            <person name="Heitman J."/>
            <person name="Sun S."/>
            <person name="Springer D."/>
            <person name="Dromer F."/>
            <person name="Young S.K."/>
            <person name="Zeng Q."/>
            <person name="Gargeya S."/>
            <person name="Fitzgerald M."/>
            <person name="Abouelleil A."/>
            <person name="Alvarado L."/>
            <person name="Berlin A.M."/>
            <person name="Chapman S.B."/>
            <person name="Dewar J."/>
            <person name="Goldberg J."/>
            <person name="Griggs A."/>
            <person name="Gujja S."/>
            <person name="Hansen M."/>
            <person name="Howarth C."/>
            <person name="Imamovic A."/>
            <person name="Larimer J."/>
            <person name="McCowan C."/>
            <person name="Murphy C."/>
            <person name="Pearson M."/>
            <person name="Priest M."/>
            <person name="Roberts A."/>
            <person name="Saif S."/>
            <person name="Shea T."/>
            <person name="Sykes S."/>
            <person name="Wortman J."/>
            <person name="Nusbaum C."/>
            <person name="Birren B."/>
        </authorList>
    </citation>
    <scope>NUCLEOTIDE SEQUENCE [LARGE SCALE GENOMIC DNA]</scope>
    <source>
        <strain evidence="3">CBS 10117</strain>
    </source>
</reference>
<feature type="compositionally biased region" description="Polar residues" evidence="2">
    <location>
        <begin position="141"/>
        <end position="172"/>
    </location>
</feature>
<dbReference type="InterPro" id="IPR006597">
    <property type="entry name" value="Sel1-like"/>
</dbReference>
<feature type="compositionally biased region" description="Low complexity" evidence="2">
    <location>
        <begin position="263"/>
        <end position="302"/>
    </location>
</feature>
<gene>
    <name evidence="3" type="ORF">I303_08569</name>
    <name evidence="4" type="ORF">I303_106789</name>
</gene>
<reference evidence="4" key="2">
    <citation type="submission" date="2013-07" db="EMBL/GenBank/DDBJ databases">
        <authorList>
            <consortium name="The Broad Institute Genome Sequencing Platform"/>
            <person name="Cuomo C."/>
            <person name="Litvintseva A."/>
            <person name="Chen Y."/>
            <person name="Heitman J."/>
            <person name="Sun S."/>
            <person name="Springer D."/>
            <person name="Dromer F."/>
            <person name="Young S.K."/>
            <person name="Zeng Q."/>
            <person name="Gargeya S."/>
            <person name="Fitzgerald M."/>
            <person name="Abouelleil A."/>
            <person name="Alvarado L."/>
            <person name="Berlin A.M."/>
            <person name="Chapman S.B."/>
            <person name="Dewar J."/>
            <person name="Goldberg J."/>
            <person name="Griggs A."/>
            <person name="Gujja S."/>
            <person name="Hansen M."/>
            <person name="Howarth C."/>
            <person name="Imamovic A."/>
            <person name="Larimer J."/>
            <person name="McCowan C."/>
            <person name="Murphy C."/>
            <person name="Pearson M."/>
            <person name="Priest M."/>
            <person name="Roberts A."/>
            <person name="Saif S."/>
            <person name="Shea T."/>
            <person name="Sykes S."/>
            <person name="Wortman J."/>
            <person name="Nusbaum C."/>
            <person name="Birren B."/>
        </authorList>
    </citation>
    <scope>NUCLEOTIDE SEQUENCE</scope>
    <source>
        <strain evidence="4">CBS 10117</strain>
    </source>
</reference>
<dbReference type="SUPFAM" id="SSF81901">
    <property type="entry name" value="HCP-like"/>
    <property type="match status" value="2"/>
</dbReference>
<keyword evidence="5" id="KW-1185">Reference proteome</keyword>
<dbReference type="RefSeq" id="XP_018259026.1">
    <property type="nucleotide sequence ID" value="XM_018411825.1"/>
</dbReference>
<dbReference type="VEuPathDB" id="FungiDB:I303_08569"/>
<dbReference type="EMBL" id="KI894038">
    <property type="protein sequence ID" value="OBR81184.1"/>
    <property type="molecule type" value="Genomic_DNA"/>
</dbReference>
<evidence type="ECO:0000313" key="5">
    <source>
        <dbReference type="Proteomes" id="UP000078595"/>
    </source>
</evidence>
<dbReference type="Pfam" id="PF08238">
    <property type="entry name" value="Sel1"/>
    <property type="match status" value="7"/>
</dbReference>
<evidence type="ECO:0000313" key="4">
    <source>
        <dbReference type="EMBL" id="WWC64181.1"/>
    </source>
</evidence>
<dbReference type="PANTHER" id="PTHR46430">
    <property type="entry name" value="PROTEIN SKT5-RELATED"/>
    <property type="match status" value="1"/>
</dbReference>
<dbReference type="EMBL" id="CP144537">
    <property type="protein sequence ID" value="WWC64181.1"/>
    <property type="molecule type" value="Genomic_DNA"/>
</dbReference>